<dbReference type="RefSeq" id="WP_158957756.1">
    <property type="nucleotide sequence ID" value="NZ_CP046916.1"/>
</dbReference>
<protein>
    <submittedName>
        <fullName evidence="3">Uncharacterized protein</fullName>
    </submittedName>
</protein>
<evidence type="ECO:0000256" key="1">
    <source>
        <dbReference type="SAM" id="MobiDB-lite"/>
    </source>
</evidence>
<dbReference type="OrthoDB" id="9128660at2"/>
<dbReference type="KEGG" id="pacs:FAZ98_32115"/>
<keyword evidence="2" id="KW-1133">Transmembrane helix</keyword>
<feature type="region of interest" description="Disordered" evidence="1">
    <location>
        <begin position="160"/>
        <end position="182"/>
    </location>
</feature>
<keyword evidence="2" id="KW-0472">Membrane</keyword>
<dbReference type="EMBL" id="CP046916">
    <property type="protein sequence ID" value="QGZ66429.1"/>
    <property type="molecule type" value="Genomic_DNA"/>
</dbReference>
<gene>
    <name evidence="3" type="ORF">FAZ98_32115</name>
</gene>
<name>A0A7Z2JKL9_9BURK</name>
<proteinExistence type="predicted"/>
<reference evidence="3 4" key="1">
    <citation type="submission" date="2019-12" db="EMBL/GenBank/DDBJ databases">
        <title>Paraburkholderia acidiphila 7Q-K02 sp. nov and Paraburkholderia acidisoli DHF22 sp. nov., two strains isolated from forest soil.</title>
        <authorList>
            <person name="Gao Z."/>
            <person name="Qiu L."/>
        </authorList>
    </citation>
    <scope>NUCLEOTIDE SEQUENCE [LARGE SCALE GENOMIC DNA]</scope>
    <source>
        <strain evidence="3 4">DHF22</strain>
    </source>
</reference>
<evidence type="ECO:0000256" key="2">
    <source>
        <dbReference type="SAM" id="Phobius"/>
    </source>
</evidence>
<feature type="transmembrane region" description="Helical" evidence="2">
    <location>
        <begin position="83"/>
        <end position="102"/>
    </location>
</feature>
<accession>A0A7Z2JKL9</accession>
<dbReference type="Proteomes" id="UP000433577">
    <property type="component" value="Chromosome 4"/>
</dbReference>
<dbReference type="AlphaFoldDB" id="A0A7Z2JKL9"/>
<sequence>MKAPLIFCPQCGANLLVKPSSEAEALLFPDALADPPARGSLSGRLLNAMPWRRTRARMGETGMPFDYAPRDEPMAPPLSRRAVGAWSGVAIIGVMIGAYAMFHRSPTRPAQGAQIAEGAVLRPQGASAALAAIPPTVLRSRTPALPRLPAAPVAPLAPVDDAKEQAQEASFGQRNTPAPKPNGYANSAVTRDLAMARAALDRHSLWPARKAVLSALAVQPNNPDAQQLRAELAAREQERDALIGDARQCAHARQWTCVRRNAGRAASVDISSREAKRLLARASGEPARPANPLDVVVGWIERHAPPSRVQSGDRYNNDNSPYQH</sequence>
<keyword evidence="2" id="KW-0812">Transmembrane</keyword>
<keyword evidence="4" id="KW-1185">Reference proteome</keyword>
<evidence type="ECO:0000313" key="3">
    <source>
        <dbReference type="EMBL" id="QGZ66429.1"/>
    </source>
</evidence>
<feature type="compositionally biased region" description="Polar residues" evidence="1">
    <location>
        <begin position="167"/>
        <end position="176"/>
    </location>
</feature>
<feature type="region of interest" description="Disordered" evidence="1">
    <location>
        <begin position="304"/>
        <end position="324"/>
    </location>
</feature>
<organism evidence="3 4">
    <name type="scientific">Paraburkholderia acidisoli</name>
    <dbReference type="NCBI Taxonomy" id="2571748"/>
    <lineage>
        <taxon>Bacteria</taxon>
        <taxon>Pseudomonadati</taxon>
        <taxon>Pseudomonadota</taxon>
        <taxon>Betaproteobacteria</taxon>
        <taxon>Burkholderiales</taxon>
        <taxon>Burkholderiaceae</taxon>
        <taxon>Paraburkholderia</taxon>
    </lineage>
</organism>
<evidence type="ECO:0000313" key="4">
    <source>
        <dbReference type="Proteomes" id="UP000433577"/>
    </source>
</evidence>
<feature type="compositionally biased region" description="Polar residues" evidence="1">
    <location>
        <begin position="308"/>
        <end position="324"/>
    </location>
</feature>